<evidence type="ECO:0000256" key="1">
    <source>
        <dbReference type="SAM" id="MobiDB-lite"/>
    </source>
</evidence>
<dbReference type="PANTHER" id="PTHR22605">
    <property type="entry name" value="RZ-TYPE DOMAIN-CONTAINING PROTEIN"/>
    <property type="match status" value="1"/>
</dbReference>
<dbReference type="OrthoDB" id="2423195at2759"/>
<reference evidence="2 3" key="1">
    <citation type="submission" date="2014-06" db="EMBL/GenBank/DDBJ databases">
        <authorList>
            <person name="Swart Estienne"/>
        </authorList>
    </citation>
    <scope>NUCLEOTIDE SEQUENCE [LARGE SCALE GENOMIC DNA]</scope>
    <source>
        <strain evidence="2 3">130c</strain>
    </source>
</reference>
<feature type="compositionally biased region" description="Polar residues" evidence="1">
    <location>
        <begin position="1867"/>
        <end position="1886"/>
    </location>
</feature>
<dbReference type="InParanoid" id="A0A077ZWM6"/>
<dbReference type="GO" id="GO:0016887">
    <property type="term" value="F:ATP hydrolysis activity"/>
    <property type="evidence" value="ECO:0007669"/>
    <property type="project" value="InterPro"/>
</dbReference>
<sequence>MEQLQKFKPDQLIRENLKDNDSRNLMIITDNYESSLQFIQDYCQQEEKLYEIFYGSDFPDDQNEEYIYEQINEIILQMENGTICVFLNLKSVYQSFYDMLNQNYTEIGNKRYSKVAVGANQSLCELHREFKCVLVVQKNQVDQLDGPLKNRFEKQLFTEDISMNVSLRQIKQKLITWLYQIGTHQNFSKRSMFPTIDENQSLQQLVIQCKDIYGNDEETIIKESKRALIRVATFQGIIRSKLTQVADREEWYREYIDKNYHYNMQSLIEHYQGIWMKEKCFEKIRGFNLIIYTFSTQFEIESLSKVVSIEEKIVLSNIHKKKQLSVLVENFFSIENNRELLLIFADQQNDSKNIINLCRSQINNQRTKRLLEIEKNPNYTEASAKHVCLIIKLDQTIEDNDYNISFGKDWRQYTIDLLNGKGQSDIDLKDLMNKDLDSLLSIVATQSESQQDVNISAVSTHKKDKIFQQSLVEAISKIYYRQNRDTQLKRISRIQEIFSSEKNSSFLKNLILMKFSKNEKYEQMKKSWKDDIVTNDFLMRSNLTFHSAAIEYLKSELVRNLAFIIYYLEQDGIITSFDNPELFELGKDYFNKLFTNNYVNQRLQDMYYLTENFDRIKFPLARVIHKQFQQLKIQFMKNDKRYDDKKMIQKSINRFKREDDNIDLSKNELNQMDRSLSISKKRQERDQQLRNELILSKDQHLSNNIVDLDKWCKLYFPKEYQNMLTEHNKQYLKDFSYLLNNPDSIKCESSSVGQMDFNKQYQRYIKSSLNIFMKDRIKNDKNLSKSQIYGIYWKYENLLFNVWKIIKENAKIMSLDKIGSKLDKEMRSSGYFKNSDIKYFPKEIFVQSVIKVFYDIYYPTENSKFTINQWEQSVKQTFQRLNDLSFYYQGVTQTFESRVIIFLLKYHKQIIDYLNPSDAVNVFAKFAHDIRNIFDKPQELFAYLQEQMDRYWSKNQDIELQYLIYTLAIEYIVDSFHINESINLNFLLNKVIIFLIDPKGNLNHIQEKDHFKFNLYNLVKMVIKIIENQKSNMFQKIVFYDKVKFEQNLKDNKLENIRILHAFLNQVASQQNGGCIRLSDPLVVALVDIIEDTIILDPFEEQDFIDIENIMVQTRPILMYQKQITPLQFYVAVACFKKITKIYVEEICFHKDGEESCAEEMAQVFQTFFLCDTDAQRAALKPFGIYVMKQIYKKYDIEKKDRDSILLLNEWFKEFVSIQLDQEIIKFSINNQPESTTFKEQLKTIKNLTSFDKATDAPQRFYQILAVIDHYYLSRRDAEVSQTQFDQIKGGGQLFQDPNFKEFIKTFVDHDFARLSRSKFVRIEGIPKELVHFKLTWMMIGAAAFADQNTFLSHFYLKPMIIKDCYVPFVQNFQGDLEYLKIFKNNENLSSLKCMKCGQITFRIELSNEKNLKSKFYQHGERKCKNTDTKQSDKACEGTLQDHDQLDMNKLIKSTNELGQRSYIAFDLENYGNIKVRNLKNSHSAVGRIILHSVFMLSLAFTNYDNEIMGLILIDYLFSGQAYDTYLHRTLEYLSQCLNKDWEFLRDTYFINDEKVAELIHYVILGIVKNQNGAFNIEFLKDRQRREQLESSFESLCDQVFNDLSKFFEIQIGCRTEIEIHMQEFNEVGANDCFQLLRNINTISIKQFEKHIMDDPKDSNDKKEYSDFFKIIFEQKESLRSIRNLKPLVQWARYIFDKWNTQLTYDEANEMTLIEAIQRDFTLNQSSIDYQTRIEKDYKKFKNAWNCFAGLIIRDYQKDKGVEVVIPKINDQSKLILCCLTKDKINQPGHIFFILLKYLATKQNNVLAQAEKLFNENNINSIKFPRIQLLNLRKEQIIYFREKQEPKSDRGKIGQVQNEELKKQCSQVERQDSGSNVENNIANQSLNRKEEERELEEEKFEQIIIENSACGLKYRQGMQVEYNIQMIKNSTIENLFKGKHFIDLDEQTQKLNFQYVNLGNLYSQFEVIRQIKQEPIPDNIVQNIKEQRNIEKIHQFLGQLRVTMNYIESSDAAEDKDKENNFGESLLITYMKLLKISNEENILGFDFKIKNIISLYEAIEQRVEDIEVKNIYIRYQDELTEQQNIQIGKLILQIQLPIIEQMMHIIGKFCIRQLRNLQKELLNQKIFVYLLEDKNEPLFEEQKEVKQKFNELQSTQVEIRQAKCVYDRLRKQFLKLMNDQRAAMDRERQEQINAQQIDGINSNDIFQRNQTRLSRNRGIRRN</sequence>
<evidence type="ECO:0000313" key="3">
    <source>
        <dbReference type="Proteomes" id="UP000039865"/>
    </source>
</evidence>
<keyword evidence="3" id="KW-1185">Reference proteome</keyword>
<protein>
    <submittedName>
        <fullName evidence="2">Uncharacterized protein</fullName>
    </submittedName>
</protein>
<dbReference type="PANTHER" id="PTHR22605:SF1">
    <property type="entry name" value="RZ-TYPE DOMAIN-CONTAINING PROTEIN"/>
    <property type="match status" value="1"/>
</dbReference>
<evidence type="ECO:0000313" key="2">
    <source>
        <dbReference type="EMBL" id="CDW73692.1"/>
    </source>
</evidence>
<dbReference type="Proteomes" id="UP000039865">
    <property type="component" value="Unassembled WGS sequence"/>
</dbReference>
<accession>A0A077ZWM6</accession>
<feature type="region of interest" description="Disordered" evidence="1">
    <location>
        <begin position="1867"/>
        <end position="1892"/>
    </location>
</feature>
<dbReference type="InterPro" id="IPR031248">
    <property type="entry name" value="RNF213"/>
</dbReference>
<dbReference type="GO" id="GO:0004842">
    <property type="term" value="F:ubiquitin-protein transferase activity"/>
    <property type="evidence" value="ECO:0007669"/>
    <property type="project" value="InterPro"/>
</dbReference>
<gene>
    <name evidence="2" type="primary">Contig16621.g17709</name>
    <name evidence="2" type="ORF">STYLEM_2677</name>
</gene>
<organism evidence="2 3">
    <name type="scientific">Stylonychia lemnae</name>
    <name type="common">Ciliate</name>
    <dbReference type="NCBI Taxonomy" id="5949"/>
    <lineage>
        <taxon>Eukaryota</taxon>
        <taxon>Sar</taxon>
        <taxon>Alveolata</taxon>
        <taxon>Ciliophora</taxon>
        <taxon>Intramacronucleata</taxon>
        <taxon>Spirotrichea</taxon>
        <taxon>Stichotrichia</taxon>
        <taxon>Sporadotrichida</taxon>
        <taxon>Oxytrichidae</taxon>
        <taxon>Stylonychinae</taxon>
        <taxon>Stylonychia</taxon>
    </lineage>
</organism>
<name>A0A077ZWM6_STYLE</name>
<proteinExistence type="predicted"/>
<dbReference type="EMBL" id="CCKQ01002583">
    <property type="protein sequence ID" value="CDW73692.1"/>
    <property type="molecule type" value="Genomic_DNA"/>
</dbReference>